<evidence type="ECO:0000256" key="4">
    <source>
        <dbReference type="ARBA" id="ARBA00022679"/>
    </source>
</evidence>
<dbReference type="OrthoDB" id="9973935at2759"/>
<keyword evidence="3" id="KW-0963">Cytoplasm</keyword>
<dbReference type="GO" id="GO:0047992">
    <property type="term" value="F:hydroxylysine kinase activity"/>
    <property type="evidence" value="ECO:0007669"/>
    <property type="project" value="UniProtKB-EC"/>
</dbReference>
<dbReference type="InterPro" id="IPR050249">
    <property type="entry name" value="Pseudomonas-type_ThrB"/>
</dbReference>
<evidence type="ECO:0000256" key="2">
    <source>
        <dbReference type="ARBA" id="ARBA00006219"/>
    </source>
</evidence>
<keyword evidence="11" id="KW-1185">Reference proteome</keyword>
<evidence type="ECO:0000256" key="9">
    <source>
        <dbReference type="ARBA" id="ARBA00040505"/>
    </source>
</evidence>
<dbReference type="FunFam" id="3.90.1200.10:FF:000007">
    <property type="entry name" value="hydroxylysine kinase isoform X1"/>
    <property type="match status" value="1"/>
</dbReference>
<organism evidence="10 11">
    <name type="scientific">Owenia fusiformis</name>
    <name type="common">Polychaete worm</name>
    <dbReference type="NCBI Taxonomy" id="6347"/>
    <lineage>
        <taxon>Eukaryota</taxon>
        <taxon>Metazoa</taxon>
        <taxon>Spiralia</taxon>
        <taxon>Lophotrochozoa</taxon>
        <taxon>Annelida</taxon>
        <taxon>Polychaeta</taxon>
        <taxon>Sedentaria</taxon>
        <taxon>Canalipalpata</taxon>
        <taxon>Sabellida</taxon>
        <taxon>Oweniida</taxon>
        <taxon>Oweniidae</taxon>
        <taxon>Owenia</taxon>
    </lineage>
</organism>
<evidence type="ECO:0000256" key="7">
    <source>
        <dbReference type="ARBA" id="ARBA00037368"/>
    </source>
</evidence>
<gene>
    <name evidence="10" type="ORF">OFUS_LOCUS20480</name>
</gene>
<dbReference type="GO" id="GO:0005737">
    <property type="term" value="C:cytoplasm"/>
    <property type="evidence" value="ECO:0007669"/>
    <property type="project" value="UniProtKB-SubCell"/>
</dbReference>
<evidence type="ECO:0000256" key="1">
    <source>
        <dbReference type="ARBA" id="ARBA00004496"/>
    </source>
</evidence>
<comment type="caution">
    <text evidence="10">The sequence shown here is derived from an EMBL/GenBank/DDBJ whole genome shotgun (WGS) entry which is preliminary data.</text>
</comment>
<evidence type="ECO:0000313" key="11">
    <source>
        <dbReference type="Proteomes" id="UP000749559"/>
    </source>
</evidence>
<comment type="catalytic activity">
    <reaction evidence="6">
        <text>(5R)-5-hydroxy-L-lysine + GTP = (5R)-5-phosphooxy-L-lysine + GDP + H(+)</text>
        <dbReference type="Rhea" id="RHEA:19049"/>
        <dbReference type="ChEBI" id="CHEBI:15378"/>
        <dbReference type="ChEBI" id="CHEBI:37565"/>
        <dbReference type="ChEBI" id="CHEBI:57882"/>
        <dbReference type="ChEBI" id="CHEBI:58189"/>
        <dbReference type="ChEBI" id="CHEBI:58357"/>
        <dbReference type="EC" id="2.7.1.81"/>
    </reaction>
</comment>
<evidence type="ECO:0000313" key="10">
    <source>
        <dbReference type="EMBL" id="CAH1796024.1"/>
    </source>
</evidence>
<dbReference type="Pfam" id="PF01636">
    <property type="entry name" value="APH"/>
    <property type="match status" value="1"/>
</dbReference>
<dbReference type="InterPro" id="IPR002575">
    <property type="entry name" value="Aminoglycoside_PTrfase"/>
</dbReference>
<sequence>MDGSNEKEAELKPGQVIKPQMNENVAKNMVRILFGMEVTSIKEMASYDDRNYYVKVKEDHNNNNIEKIWPHGYTLKVTNSMESVKAHIDAEHGMQRLLHSNDIPCPLPVLNVQGTDRTLQVIYTPQSKEEGWMKTPSEGGDRPFNRHTVRLLTFIPGETLFNVPYTPHLFHSAGVMLGRINKLFKDTNFNHAAFDDYTSLWNLASTPQLSKFVYAVTDPDNHALIEEVLTAFEAQVPPHYDKLTKGTIHGDYNEQNLLVTPSSLKPDTPVKEYDVCGVLDFQDAAFSYFVFDVAIGICYLMIECQNVDPLDVGGHFLAGYLSEMSLNESEFEVLKICVASRFAQSLVMGAYSYSLDPGNEYLLVTQENGWKKLKILWPVSQDALYTRWKNIIDSYKK</sequence>
<name>A0A8J1TUE0_OWEFU</name>
<comment type="subcellular location">
    <subcellularLocation>
        <location evidence="1">Cytoplasm</location>
    </subcellularLocation>
</comment>
<evidence type="ECO:0000256" key="3">
    <source>
        <dbReference type="ARBA" id="ARBA00022490"/>
    </source>
</evidence>
<dbReference type="AlphaFoldDB" id="A0A8J1TUE0"/>
<dbReference type="PANTHER" id="PTHR21064">
    <property type="entry name" value="AMINOGLYCOSIDE PHOSPHOTRANSFERASE DOMAIN-CONTAINING PROTEIN-RELATED"/>
    <property type="match status" value="1"/>
</dbReference>
<proteinExistence type="inferred from homology"/>
<dbReference type="EC" id="2.7.1.81" evidence="8"/>
<comment type="function">
    <text evidence="7">Catalyzes the GTP-dependent phosphorylation of 5-hydroxy-L-lysine.</text>
</comment>
<keyword evidence="5" id="KW-0418">Kinase</keyword>
<dbReference type="Proteomes" id="UP000749559">
    <property type="component" value="Unassembled WGS sequence"/>
</dbReference>
<keyword evidence="4" id="KW-0808">Transferase</keyword>
<evidence type="ECO:0000256" key="6">
    <source>
        <dbReference type="ARBA" id="ARBA00036820"/>
    </source>
</evidence>
<dbReference type="EMBL" id="CAIIXF020000010">
    <property type="protein sequence ID" value="CAH1796024.1"/>
    <property type="molecule type" value="Genomic_DNA"/>
</dbReference>
<dbReference type="Gene3D" id="3.90.1200.10">
    <property type="match status" value="1"/>
</dbReference>
<comment type="similarity">
    <text evidence="2">Belongs to the aminoglycoside phosphotransferase family.</text>
</comment>
<dbReference type="SUPFAM" id="SSF56112">
    <property type="entry name" value="Protein kinase-like (PK-like)"/>
    <property type="match status" value="1"/>
</dbReference>
<dbReference type="InterPro" id="IPR011009">
    <property type="entry name" value="Kinase-like_dom_sf"/>
</dbReference>
<reference evidence="10" key="1">
    <citation type="submission" date="2022-03" db="EMBL/GenBank/DDBJ databases">
        <authorList>
            <person name="Martin C."/>
        </authorList>
    </citation>
    <scope>NUCLEOTIDE SEQUENCE</scope>
</reference>
<dbReference type="PANTHER" id="PTHR21064:SF1">
    <property type="entry name" value="HYDROXYLYSINE KINASE"/>
    <property type="match status" value="1"/>
</dbReference>
<protein>
    <recommendedName>
        <fullName evidence="9">Hydroxylysine kinase</fullName>
        <ecNumber evidence="8">2.7.1.81</ecNumber>
    </recommendedName>
</protein>
<evidence type="ECO:0000256" key="8">
    <source>
        <dbReference type="ARBA" id="ARBA00038873"/>
    </source>
</evidence>
<evidence type="ECO:0000256" key="5">
    <source>
        <dbReference type="ARBA" id="ARBA00022777"/>
    </source>
</evidence>
<accession>A0A8J1TUE0</accession>